<dbReference type="GO" id="GO:0005524">
    <property type="term" value="F:ATP binding"/>
    <property type="evidence" value="ECO:0007669"/>
    <property type="project" value="UniProtKB-KW"/>
</dbReference>
<comment type="caution">
    <text evidence="6">The sequence shown here is derived from an EMBL/GenBank/DDBJ whole genome shotgun (WGS) entry which is preliminary data.</text>
</comment>
<dbReference type="InterPro" id="IPR003593">
    <property type="entry name" value="AAA+_ATPase"/>
</dbReference>
<dbReference type="InterPro" id="IPR015854">
    <property type="entry name" value="ABC_transpr_LolD-like"/>
</dbReference>
<proteinExistence type="inferred from homology"/>
<dbReference type="PROSITE" id="PS50893">
    <property type="entry name" value="ABC_TRANSPORTER_2"/>
    <property type="match status" value="1"/>
</dbReference>
<dbReference type="GO" id="GO:0016887">
    <property type="term" value="F:ATP hydrolysis activity"/>
    <property type="evidence" value="ECO:0007669"/>
    <property type="project" value="InterPro"/>
</dbReference>
<accession>A0A5C6S7X6</accession>
<dbReference type="InterPro" id="IPR027417">
    <property type="entry name" value="P-loop_NTPase"/>
</dbReference>
<dbReference type="SMART" id="SM00382">
    <property type="entry name" value="AAA"/>
    <property type="match status" value="1"/>
</dbReference>
<comment type="similarity">
    <text evidence="1">Belongs to the ABC transporter superfamily.</text>
</comment>
<keyword evidence="7" id="KW-1185">Reference proteome</keyword>
<dbReference type="OrthoDB" id="9787227at2"/>
<evidence type="ECO:0000313" key="7">
    <source>
        <dbReference type="Proteomes" id="UP000321562"/>
    </source>
</evidence>
<dbReference type="Proteomes" id="UP000321562">
    <property type="component" value="Unassembled WGS sequence"/>
</dbReference>
<dbReference type="PANTHER" id="PTHR24220:SF689">
    <property type="entry name" value="LIPOPROTEIN-RELEASING SYSTEM ATP-BINDING PROTEIN LOLD"/>
    <property type="match status" value="1"/>
</dbReference>
<dbReference type="EMBL" id="VOPL01000001">
    <property type="protein sequence ID" value="TXB70959.1"/>
    <property type="molecule type" value="Genomic_DNA"/>
</dbReference>
<feature type="domain" description="ABC transporter" evidence="5">
    <location>
        <begin position="25"/>
        <end position="252"/>
    </location>
</feature>
<evidence type="ECO:0000256" key="2">
    <source>
        <dbReference type="ARBA" id="ARBA00022741"/>
    </source>
</evidence>
<evidence type="ECO:0000259" key="5">
    <source>
        <dbReference type="PROSITE" id="PS50893"/>
    </source>
</evidence>
<keyword evidence="2" id="KW-0547">Nucleotide-binding</keyword>
<protein>
    <submittedName>
        <fullName evidence="6">ABC transporter ATP-binding protein</fullName>
    </submittedName>
</protein>
<dbReference type="SUPFAM" id="SSF52540">
    <property type="entry name" value="P-loop containing nucleoside triphosphate hydrolases"/>
    <property type="match status" value="1"/>
</dbReference>
<keyword evidence="3 6" id="KW-0067">ATP-binding</keyword>
<evidence type="ECO:0000256" key="4">
    <source>
        <dbReference type="SAM" id="MobiDB-lite"/>
    </source>
</evidence>
<gene>
    <name evidence="6" type="ORF">FQV27_03695</name>
</gene>
<dbReference type="PANTHER" id="PTHR24220">
    <property type="entry name" value="IMPORT ATP-BINDING PROTEIN"/>
    <property type="match status" value="1"/>
</dbReference>
<dbReference type="RefSeq" id="WP_147096441.1">
    <property type="nucleotide sequence ID" value="NZ_JBHUFH010000002.1"/>
</dbReference>
<reference evidence="6 7" key="1">
    <citation type="submission" date="2019-08" db="EMBL/GenBank/DDBJ databases">
        <authorList>
            <person name="Ye J."/>
        </authorList>
    </citation>
    <scope>NUCLEOTIDE SEQUENCE [LARGE SCALE GENOMIC DNA]</scope>
    <source>
        <strain evidence="6 7">TK008</strain>
    </source>
</reference>
<dbReference type="AlphaFoldDB" id="A0A5C6S7X6"/>
<organism evidence="6 7">
    <name type="scientific">Paracoccus aurantiacus</name>
    <dbReference type="NCBI Taxonomy" id="2599412"/>
    <lineage>
        <taxon>Bacteria</taxon>
        <taxon>Pseudomonadati</taxon>
        <taxon>Pseudomonadota</taxon>
        <taxon>Alphaproteobacteria</taxon>
        <taxon>Rhodobacterales</taxon>
        <taxon>Paracoccaceae</taxon>
        <taxon>Paracoccus</taxon>
    </lineage>
</organism>
<name>A0A5C6S7X6_9RHOB</name>
<dbReference type="Gene3D" id="3.40.50.300">
    <property type="entry name" value="P-loop containing nucleotide triphosphate hydrolases"/>
    <property type="match status" value="1"/>
</dbReference>
<dbReference type="InterPro" id="IPR017871">
    <property type="entry name" value="ABC_transporter-like_CS"/>
</dbReference>
<sequence>MSAATSLPEPYAQSPVDAQPGGMPLRIDGLLVQGDQGRALLSVPRLEIAEGASLSVRGPSGAGKSTFLLAIAGLLKIDSGLVRWGDHDLSAMPESGRAQFRRRWVGFVFQDHHLFEELSAADNAALPSLYAPPGLRAGIRQRGADALRRLGIDPASRRPVSSFSGGERQRIAVARALSTDPAILLADEPTANLDRDSADLLARDLVGLARTARRTLIVVTHDSALQSSTDRVIDIRDGAMLQGGGDIAAPELA</sequence>
<evidence type="ECO:0000313" key="6">
    <source>
        <dbReference type="EMBL" id="TXB70959.1"/>
    </source>
</evidence>
<dbReference type="GO" id="GO:0022857">
    <property type="term" value="F:transmembrane transporter activity"/>
    <property type="evidence" value="ECO:0007669"/>
    <property type="project" value="TreeGrafter"/>
</dbReference>
<dbReference type="GO" id="GO:0005886">
    <property type="term" value="C:plasma membrane"/>
    <property type="evidence" value="ECO:0007669"/>
    <property type="project" value="TreeGrafter"/>
</dbReference>
<dbReference type="Pfam" id="PF00005">
    <property type="entry name" value="ABC_tran"/>
    <property type="match status" value="1"/>
</dbReference>
<dbReference type="InterPro" id="IPR003439">
    <property type="entry name" value="ABC_transporter-like_ATP-bd"/>
</dbReference>
<dbReference type="PROSITE" id="PS00211">
    <property type="entry name" value="ABC_TRANSPORTER_1"/>
    <property type="match status" value="1"/>
</dbReference>
<evidence type="ECO:0000256" key="1">
    <source>
        <dbReference type="ARBA" id="ARBA00005417"/>
    </source>
</evidence>
<feature type="region of interest" description="Disordered" evidence="4">
    <location>
        <begin position="1"/>
        <end position="20"/>
    </location>
</feature>
<evidence type="ECO:0000256" key="3">
    <source>
        <dbReference type="ARBA" id="ARBA00022840"/>
    </source>
</evidence>